<dbReference type="Proteomes" id="UP000434172">
    <property type="component" value="Unassembled WGS sequence"/>
</dbReference>
<gene>
    <name evidence="1" type="ORF">GQ607_000124</name>
</gene>
<reference evidence="1 2" key="1">
    <citation type="submission" date="2019-12" db="EMBL/GenBank/DDBJ databases">
        <title>A genome sequence resource for the geographically widespread anthracnose pathogen Colletotrichum asianum.</title>
        <authorList>
            <person name="Meng Y."/>
        </authorList>
    </citation>
    <scope>NUCLEOTIDE SEQUENCE [LARGE SCALE GENOMIC DNA]</scope>
    <source>
        <strain evidence="1 2">ICMP 18580</strain>
    </source>
</reference>
<dbReference type="AlphaFoldDB" id="A0A8H3ZU78"/>
<dbReference type="PANTHER" id="PTHR38166:SF1">
    <property type="entry name" value="C2H2-TYPE DOMAIN-CONTAINING PROTEIN"/>
    <property type="match status" value="1"/>
</dbReference>
<sequence length="170" mass="19950">HNQPSERTLYLACPLYKFDRRKYQNCFRFQLKRIKDVKQHLAQKHLQPPFCENCGLQFGTDEERFIHSTLPQCPKRQYSIPSGITPMQRERLRTRATRNQSLSSQWFMLWDVLFPGRPRPGSAYMEDPMREAVMCLKSSGTERGLRSSHKFLGIFQGSLPRHCLLKTGSM</sequence>
<keyword evidence="2" id="KW-1185">Reference proteome</keyword>
<dbReference type="OrthoDB" id="3521097at2759"/>
<name>A0A8H3ZU78_9PEZI</name>
<evidence type="ECO:0000313" key="1">
    <source>
        <dbReference type="EMBL" id="KAF0332108.1"/>
    </source>
</evidence>
<protein>
    <submittedName>
        <fullName evidence="1">Het and ankyrin domain protein</fullName>
    </submittedName>
</protein>
<evidence type="ECO:0000313" key="2">
    <source>
        <dbReference type="Proteomes" id="UP000434172"/>
    </source>
</evidence>
<proteinExistence type="predicted"/>
<dbReference type="EMBL" id="WOWK01000001">
    <property type="protein sequence ID" value="KAF0332108.1"/>
    <property type="molecule type" value="Genomic_DNA"/>
</dbReference>
<dbReference type="PANTHER" id="PTHR38166">
    <property type="entry name" value="C2H2-TYPE DOMAIN-CONTAINING PROTEIN-RELATED"/>
    <property type="match status" value="1"/>
</dbReference>
<feature type="non-terminal residue" evidence="1">
    <location>
        <position position="1"/>
    </location>
</feature>
<comment type="caution">
    <text evidence="1">The sequence shown here is derived from an EMBL/GenBank/DDBJ whole genome shotgun (WGS) entry which is preliminary data.</text>
</comment>
<organism evidence="1 2">
    <name type="scientific">Colletotrichum asianum</name>
    <dbReference type="NCBI Taxonomy" id="702518"/>
    <lineage>
        <taxon>Eukaryota</taxon>
        <taxon>Fungi</taxon>
        <taxon>Dikarya</taxon>
        <taxon>Ascomycota</taxon>
        <taxon>Pezizomycotina</taxon>
        <taxon>Sordariomycetes</taxon>
        <taxon>Hypocreomycetidae</taxon>
        <taxon>Glomerellales</taxon>
        <taxon>Glomerellaceae</taxon>
        <taxon>Colletotrichum</taxon>
        <taxon>Colletotrichum gloeosporioides species complex</taxon>
    </lineage>
</organism>
<accession>A0A8H3ZU78</accession>